<dbReference type="NCBIfam" id="TIGR02620">
    <property type="entry name" value="cas_VVA1548"/>
    <property type="match status" value="1"/>
</dbReference>
<gene>
    <name evidence="1" type="primary">csx16</name>
    <name evidence="1" type="ORF">LVJ77_10155</name>
</gene>
<evidence type="ECO:0000313" key="2">
    <source>
        <dbReference type="Proteomes" id="UP000831534"/>
    </source>
</evidence>
<proteinExistence type="predicted"/>
<dbReference type="Pfam" id="PF09652">
    <property type="entry name" value="Cas_VVA1548"/>
    <property type="match status" value="1"/>
</dbReference>
<evidence type="ECO:0000313" key="1">
    <source>
        <dbReference type="EMBL" id="UOP04588.2"/>
    </source>
</evidence>
<dbReference type="RefSeq" id="WP_245571961.1">
    <property type="nucleotide sequence ID" value="NZ_CP091521.1"/>
</dbReference>
<dbReference type="Proteomes" id="UP000831534">
    <property type="component" value="Chromosome"/>
</dbReference>
<organism evidence="1 2">
    <name type="scientific">Conchiformibius kuhniae</name>
    <dbReference type="NCBI Taxonomy" id="211502"/>
    <lineage>
        <taxon>Bacteria</taxon>
        <taxon>Pseudomonadati</taxon>
        <taxon>Pseudomonadota</taxon>
        <taxon>Betaproteobacteria</taxon>
        <taxon>Neisseriales</taxon>
        <taxon>Neisseriaceae</taxon>
        <taxon>Conchiformibius</taxon>
    </lineage>
</organism>
<dbReference type="EMBL" id="CP091521">
    <property type="protein sequence ID" value="UOP04588.2"/>
    <property type="molecule type" value="Genomic_DNA"/>
</dbReference>
<accession>A0A8T9MVY9</accession>
<reference evidence="1" key="2">
    <citation type="submission" date="2024-09" db="EMBL/GenBank/DDBJ databases">
        <authorList>
            <person name="Veyrier F.J."/>
        </authorList>
    </citation>
    <scope>NUCLEOTIDE SEQUENCE</scope>
    <source>
        <strain evidence="1">17694</strain>
    </source>
</reference>
<dbReference type="InterPro" id="IPR013443">
    <property type="entry name" value="CRISPR-assoc_prot_Csx16"/>
</dbReference>
<dbReference type="AlphaFoldDB" id="A0A8T9MVY9"/>
<name>A0A8T9MVY9_9NEIS</name>
<keyword evidence="2" id="KW-1185">Reference proteome</keyword>
<protein>
    <submittedName>
        <fullName evidence="1">CRISPR-associated protein Csx16</fullName>
    </submittedName>
</protein>
<reference evidence="1" key="1">
    <citation type="journal article" date="2022" name="Res Sq">
        <title>Evolution of multicellular longitudinally dividing oral cavity symbionts (Neisseriaceae).</title>
        <authorList>
            <person name="Nyongesa S."/>
            <person name="Weber P."/>
            <person name="Bernet E."/>
            <person name="Pullido F."/>
            <person name="Nieckarz M."/>
            <person name="Delaby M."/>
            <person name="Nieves C."/>
            <person name="Viehboeck T."/>
            <person name="Krause N."/>
            <person name="Rivera-Millot A."/>
            <person name="Nakamura A."/>
            <person name="Vischer N."/>
            <person name="VanNieuwenhze M."/>
            <person name="Brun Y."/>
            <person name="Cava F."/>
            <person name="Bulgheresi S."/>
            <person name="Veyrier F."/>
        </authorList>
    </citation>
    <scope>NUCLEOTIDE SEQUENCE</scope>
    <source>
        <strain evidence="1">17694</strain>
    </source>
</reference>
<dbReference type="KEGG" id="ckh:LVJ77_10155"/>
<sequence>MMTVWFVSRHEGALAWIEGQTQWRIDRFVPHLDVAQVAAGDVVLGTLPVHLAAQVCAKGAAFYFLQMPQQPEQRGSEYSAEEMTRAGACLRRFDVRLLEDGEKQ</sequence>